<evidence type="ECO:0000256" key="4">
    <source>
        <dbReference type="ARBA" id="ARBA00022989"/>
    </source>
</evidence>
<comment type="caution">
    <text evidence="8">The sequence shown here is derived from an EMBL/GenBank/DDBJ whole genome shotgun (WGS) entry which is preliminary data.</text>
</comment>
<evidence type="ECO:0000256" key="6">
    <source>
        <dbReference type="ARBA" id="ARBA00023329"/>
    </source>
</evidence>
<keyword evidence="5" id="KW-0472">Membrane</keyword>
<keyword evidence="6 7" id="KW-0968">Cytoplasmic vesicle</keyword>
<evidence type="ECO:0000256" key="1">
    <source>
        <dbReference type="ARBA" id="ARBA00004003"/>
    </source>
</evidence>
<keyword evidence="9" id="KW-1185">Reference proteome</keyword>
<keyword evidence="4" id="KW-1133">Transmembrane helix</keyword>
<dbReference type="Proteomes" id="UP000828251">
    <property type="component" value="Unassembled WGS sequence"/>
</dbReference>
<protein>
    <recommendedName>
        <fullName evidence="7">Secretory carrier-associated membrane protein</fullName>
        <shortName evidence="7">Secretory carrier membrane protein</shortName>
    </recommendedName>
</protein>
<evidence type="ECO:0000256" key="5">
    <source>
        <dbReference type="ARBA" id="ARBA00023136"/>
    </source>
</evidence>
<evidence type="ECO:0000256" key="3">
    <source>
        <dbReference type="ARBA" id="ARBA00022692"/>
    </source>
</evidence>
<dbReference type="GO" id="GO:0055038">
    <property type="term" value="C:recycling endosome membrane"/>
    <property type="evidence" value="ECO:0007669"/>
    <property type="project" value="TreeGrafter"/>
</dbReference>
<organism evidence="8 9">
    <name type="scientific">Gossypium stocksii</name>
    <dbReference type="NCBI Taxonomy" id="47602"/>
    <lineage>
        <taxon>Eukaryota</taxon>
        <taxon>Viridiplantae</taxon>
        <taxon>Streptophyta</taxon>
        <taxon>Embryophyta</taxon>
        <taxon>Tracheophyta</taxon>
        <taxon>Spermatophyta</taxon>
        <taxon>Magnoliopsida</taxon>
        <taxon>eudicotyledons</taxon>
        <taxon>Gunneridae</taxon>
        <taxon>Pentapetalae</taxon>
        <taxon>rosids</taxon>
        <taxon>malvids</taxon>
        <taxon>Malvales</taxon>
        <taxon>Malvaceae</taxon>
        <taxon>Malvoideae</taxon>
        <taxon>Gossypium</taxon>
    </lineage>
</organism>
<keyword evidence="3" id="KW-0812">Transmembrane</keyword>
<dbReference type="EMBL" id="JAIQCV010000005">
    <property type="protein sequence ID" value="KAH1097153.1"/>
    <property type="molecule type" value="Genomic_DNA"/>
</dbReference>
<evidence type="ECO:0000313" key="9">
    <source>
        <dbReference type="Proteomes" id="UP000828251"/>
    </source>
</evidence>
<keyword evidence="7" id="KW-0813">Transport</keyword>
<dbReference type="Pfam" id="PF04144">
    <property type="entry name" value="SCAMP"/>
    <property type="match status" value="1"/>
</dbReference>
<dbReference type="GO" id="GO:0032588">
    <property type="term" value="C:trans-Golgi network membrane"/>
    <property type="evidence" value="ECO:0007669"/>
    <property type="project" value="TreeGrafter"/>
</dbReference>
<gene>
    <name evidence="8" type="ORF">J1N35_014074</name>
</gene>
<sequence length="122" mass="14165">MARARVVLEEKNWPPFFPIIHHDIANKIPIHLQRLQYVAFSTYVEKLKDKKAEYEAMASSDSFVNLDDIDNRVITKVLGPESYGWVRFQGFFISPTQYFGSISQQYKPSANLAQAKVQRLRD</sequence>
<name>A0A9D3VUW8_9ROSI</name>
<evidence type="ECO:0000313" key="8">
    <source>
        <dbReference type="EMBL" id="KAH1097153.1"/>
    </source>
</evidence>
<dbReference type="GO" id="GO:0015031">
    <property type="term" value="P:protein transport"/>
    <property type="evidence" value="ECO:0007669"/>
    <property type="project" value="InterPro"/>
</dbReference>
<evidence type="ECO:0000256" key="2">
    <source>
        <dbReference type="ARBA" id="ARBA00010482"/>
    </source>
</evidence>
<dbReference type="PANTHER" id="PTHR10687">
    <property type="entry name" value="SECRETORY CARRIER-ASSOCIATED MEMBRANE PROTEIN SCAMP"/>
    <property type="match status" value="1"/>
</dbReference>
<accession>A0A9D3VUW8</accession>
<keyword evidence="7" id="KW-1003">Cell membrane</keyword>
<evidence type="ECO:0000256" key="7">
    <source>
        <dbReference type="RuleBase" id="RU363122"/>
    </source>
</evidence>
<proteinExistence type="inferred from homology"/>
<dbReference type="GO" id="GO:0030658">
    <property type="term" value="C:transport vesicle membrane"/>
    <property type="evidence" value="ECO:0007669"/>
    <property type="project" value="UniProtKB-SubCell"/>
</dbReference>
<comment type="similarity">
    <text evidence="2 7">Belongs to the SCAMP family.</text>
</comment>
<dbReference type="PANTHER" id="PTHR10687:SF75">
    <property type="entry name" value="SECRETORY CARRIER-ASSOCIATED MEMBRANE PROTEIN 5"/>
    <property type="match status" value="1"/>
</dbReference>
<reference evidence="8 9" key="1">
    <citation type="journal article" date="2021" name="Plant Biotechnol. J.">
        <title>Multi-omics assisted identification of the key and species-specific regulatory components of drought-tolerant mechanisms in Gossypium stocksii.</title>
        <authorList>
            <person name="Yu D."/>
            <person name="Ke L."/>
            <person name="Zhang D."/>
            <person name="Wu Y."/>
            <person name="Sun Y."/>
            <person name="Mei J."/>
            <person name="Sun J."/>
            <person name="Sun Y."/>
        </authorList>
    </citation>
    <scope>NUCLEOTIDE SEQUENCE [LARGE SCALE GENOMIC DNA]</scope>
    <source>
        <strain evidence="9">cv. E1</strain>
        <tissue evidence="8">Leaf</tissue>
    </source>
</reference>
<dbReference type="GO" id="GO:0005886">
    <property type="term" value="C:plasma membrane"/>
    <property type="evidence" value="ECO:0007669"/>
    <property type="project" value="UniProtKB-SubCell"/>
</dbReference>
<dbReference type="InterPro" id="IPR007273">
    <property type="entry name" value="SCAMP"/>
</dbReference>
<dbReference type="OrthoDB" id="1297232at2759"/>
<dbReference type="AlphaFoldDB" id="A0A9D3VUW8"/>
<comment type="function">
    <text evidence="1 7">Probably involved in membrane trafficking.</text>
</comment>
<comment type="subcellular location">
    <subcellularLocation>
        <location evidence="7">Cell membrane</location>
        <topology evidence="7">Multi-pass membrane protein</topology>
    </subcellularLocation>
    <subcellularLocation>
        <location evidence="7">Cytoplasmic vesicle</location>
        <location evidence="7">Secretory vesicle membrane</location>
        <topology evidence="7">Multi-pass membrane protein</topology>
    </subcellularLocation>
</comment>